<dbReference type="EC" id="2.4.1.-" evidence="3"/>
<dbReference type="CDD" id="cd03811">
    <property type="entry name" value="GT4_GT28_WabH-like"/>
    <property type="match status" value="1"/>
</dbReference>
<organism evidence="3 4">
    <name type="scientific">Methylobacterium symbioticum</name>
    <dbReference type="NCBI Taxonomy" id="2584084"/>
    <lineage>
        <taxon>Bacteria</taxon>
        <taxon>Pseudomonadati</taxon>
        <taxon>Pseudomonadota</taxon>
        <taxon>Alphaproteobacteria</taxon>
        <taxon>Hyphomicrobiales</taxon>
        <taxon>Methylobacteriaceae</taxon>
        <taxon>Methylobacterium</taxon>
    </lineage>
</organism>
<evidence type="ECO:0000256" key="1">
    <source>
        <dbReference type="SAM" id="MobiDB-lite"/>
    </source>
</evidence>
<evidence type="ECO:0000313" key="4">
    <source>
        <dbReference type="Proteomes" id="UP000410984"/>
    </source>
</evidence>
<gene>
    <name evidence="3" type="primary">bshA_2</name>
    <name evidence="3" type="ORF">MET9862_02627</name>
</gene>
<evidence type="ECO:0000259" key="2">
    <source>
        <dbReference type="Pfam" id="PF00534"/>
    </source>
</evidence>
<evidence type="ECO:0000313" key="3">
    <source>
        <dbReference type="EMBL" id="VUD72033.1"/>
    </source>
</evidence>
<keyword evidence="3" id="KW-0328">Glycosyltransferase</keyword>
<dbReference type="Proteomes" id="UP000410984">
    <property type="component" value="Unassembled WGS sequence"/>
</dbReference>
<accession>A0A509EFR5</accession>
<dbReference type="PANTHER" id="PTHR12526:SF636">
    <property type="entry name" value="BLL3647 PROTEIN"/>
    <property type="match status" value="1"/>
</dbReference>
<dbReference type="GO" id="GO:0016757">
    <property type="term" value="F:glycosyltransferase activity"/>
    <property type="evidence" value="ECO:0007669"/>
    <property type="project" value="UniProtKB-KW"/>
</dbReference>
<sequence>MPERPTCRHGRPPASGTDRDGLGSGAGPRPIAVMIGQLSQGGSERQLYLFLARCDRRLWAPTLYVSGELGFWEAPIRALGVPVVLLTGSAPLKLLRFRAAVRRQRPVAFFSWSSYTNPFALALVGLGTHRVGSFRNSLFSDLPERGRALWARASVAGLSLAVCNSRETHRALAARGGASAYVPNGVEPIPAAQAADWRRAWRERLGLGAEEILVVGVGRLVPQKNFARFLDVVARVGRDRPVRAAIAGADLGCLPDLRDRAARLGLDPGIAFVGSVPDARALICAADIFLLSSDHEGMPNVVLEAMAAGVPCVATPVNAIADILRHGETGFVAGFGTEALAEAVARLAGDADLRRRMGEAARAQAARAHDPARLADALWRLCDPGAARSAAGADAVLEKYT</sequence>
<feature type="domain" description="Glycosyl transferase family 1" evidence="2">
    <location>
        <begin position="199"/>
        <end position="363"/>
    </location>
</feature>
<dbReference type="SUPFAM" id="SSF53756">
    <property type="entry name" value="UDP-Glycosyltransferase/glycogen phosphorylase"/>
    <property type="match status" value="1"/>
</dbReference>
<dbReference type="RefSeq" id="WP_142583395.1">
    <property type="nucleotide sequence ID" value="NZ_CABFPH010000033.1"/>
</dbReference>
<keyword evidence="3" id="KW-0808">Transferase</keyword>
<dbReference type="InterPro" id="IPR001296">
    <property type="entry name" value="Glyco_trans_1"/>
</dbReference>
<feature type="region of interest" description="Disordered" evidence="1">
    <location>
        <begin position="1"/>
        <end position="24"/>
    </location>
</feature>
<dbReference type="Pfam" id="PF00534">
    <property type="entry name" value="Glycos_transf_1"/>
    <property type="match status" value="1"/>
</dbReference>
<name>A0A509EFR5_9HYPH</name>
<dbReference type="EMBL" id="CABFPH010000033">
    <property type="protein sequence ID" value="VUD72033.1"/>
    <property type="molecule type" value="Genomic_DNA"/>
</dbReference>
<protein>
    <submittedName>
        <fullName evidence="3">N-acetyl-alpha-D-glucosaminyl L-malate synthase</fullName>
        <ecNumber evidence="3">2.4.1.-</ecNumber>
    </submittedName>
</protein>
<proteinExistence type="predicted"/>
<dbReference type="AlphaFoldDB" id="A0A509EFR5"/>
<keyword evidence="4" id="KW-1185">Reference proteome</keyword>
<dbReference type="OrthoDB" id="9790710at2"/>
<dbReference type="Gene3D" id="3.40.50.2000">
    <property type="entry name" value="Glycogen Phosphorylase B"/>
    <property type="match status" value="2"/>
</dbReference>
<dbReference type="PANTHER" id="PTHR12526">
    <property type="entry name" value="GLYCOSYLTRANSFERASE"/>
    <property type="match status" value="1"/>
</dbReference>
<reference evidence="3 4" key="1">
    <citation type="submission" date="2019-06" db="EMBL/GenBank/DDBJ databases">
        <authorList>
            <person name="Rodrigo-Torres L."/>
            <person name="Arahal R. D."/>
            <person name="Lucena T."/>
        </authorList>
    </citation>
    <scope>NUCLEOTIDE SEQUENCE [LARGE SCALE GENOMIC DNA]</scope>
    <source>
        <strain evidence="3 4">SB0023/3</strain>
    </source>
</reference>